<evidence type="ECO:0000256" key="5">
    <source>
        <dbReference type="ARBA" id="ARBA00023004"/>
    </source>
</evidence>
<dbReference type="PRINTS" id="PR00385">
    <property type="entry name" value="P450"/>
</dbReference>
<evidence type="ECO:0000256" key="6">
    <source>
        <dbReference type="ARBA" id="ARBA00023033"/>
    </source>
</evidence>
<dbReference type="Pfam" id="PF00067">
    <property type="entry name" value="p450"/>
    <property type="match status" value="1"/>
</dbReference>
<evidence type="ECO:0000313" key="9">
    <source>
        <dbReference type="EMBL" id="RDW78074.1"/>
    </source>
</evidence>
<dbReference type="PANTHER" id="PTHR24287">
    <property type="entry name" value="P450, PUTATIVE (EUROFUNG)-RELATED"/>
    <property type="match status" value="1"/>
</dbReference>
<dbReference type="Proteomes" id="UP000256328">
    <property type="component" value="Unassembled WGS sequence"/>
</dbReference>
<dbReference type="SUPFAM" id="SSF48264">
    <property type="entry name" value="Cytochrome P450"/>
    <property type="match status" value="1"/>
</dbReference>
<dbReference type="InterPro" id="IPR001128">
    <property type="entry name" value="Cyt_P450"/>
</dbReference>
<dbReference type="GO" id="GO:0020037">
    <property type="term" value="F:heme binding"/>
    <property type="evidence" value="ECO:0007669"/>
    <property type="project" value="InterPro"/>
</dbReference>
<keyword evidence="6 8" id="KW-0503">Monooxygenase</keyword>
<dbReference type="GO" id="GO:0004497">
    <property type="term" value="F:monooxygenase activity"/>
    <property type="evidence" value="ECO:0007669"/>
    <property type="project" value="UniProtKB-KW"/>
</dbReference>
<dbReference type="AlphaFoldDB" id="A0A3D8RW61"/>
<evidence type="ECO:0008006" key="11">
    <source>
        <dbReference type="Google" id="ProtNLM"/>
    </source>
</evidence>
<evidence type="ECO:0000256" key="3">
    <source>
        <dbReference type="ARBA" id="ARBA00022723"/>
    </source>
</evidence>
<dbReference type="PANTHER" id="PTHR24287:SF5">
    <property type="entry name" value="P450, PUTATIVE (EUROFUNG)-RELATED"/>
    <property type="match status" value="1"/>
</dbReference>
<evidence type="ECO:0000256" key="8">
    <source>
        <dbReference type="RuleBase" id="RU000461"/>
    </source>
</evidence>
<keyword evidence="3 7" id="KW-0479">Metal-binding</keyword>
<dbReference type="GO" id="GO:0005506">
    <property type="term" value="F:iron ion binding"/>
    <property type="evidence" value="ECO:0007669"/>
    <property type="project" value="InterPro"/>
</dbReference>
<proteinExistence type="inferred from homology"/>
<comment type="cofactor">
    <cofactor evidence="1 7">
        <name>heme</name>
        <dbReference type="ChEBI" id="CHEBI:30413"/>
    </cofactor>
</comment>
<gene>
    <name evidence="9" type="ORF">BP5796_05926</name>
</gene>
<dbReference type="OrthoDB" id="1470350at2759"/>
<keyword evidence="7 8" id="KW-0349">Heme</keyword>
<sequence length="517" mass="58512">MLDEIVAHASPKTLAVAIATILLLLKVKQWISEERKIRALGGHAPRIKTWLPADLDMIAKAVNATITHKNLQGWQAFFAGSSRYTVEAVPAGQRVIFTADPENIKAILATQFTDYGKGEPFHKDWHDFLGDGIFVTDLDQWHASRQLFRPQFIKDRVSDLNCFERHVQVLFDQIEKHGEGNELDISDLFFRYTLDAATDFLLGRGVGSLENGDLQFAEAFGEVQRVQNIIARAGPMNWAVPRRSFHKGIKVINDFVNPYIEEALKLTPEELSTKTKSEEGYTFLHAIASFTRDRKVLRDQLVTVLLAGRDTTASSLSWTIYELARNPQIVKKLRSEIISTVGLERPPTYGDLKNMKYLQNVMQEILRLYPVVPFNVRLALKDTTLPRGGGPDGLSPIGILKDTPIGYSTLVMQRRLDLYPSSPDFPDPLTFCPDRWVSWQPKPWQYIPFNGGPRICIGQQFALTEMGYTLVRMLQRFERIENFQTAIDGGDPQLKAEIVLQPGQGVRVGFWRQGMKA</sequence>
<dbReference type="InterPro" id="IPR047146">
    <property type="entry name" value="Cyt_P450_E_CYP52_fungi"/>
</dbReference>
<dbReference type="InterPro" id="IPR002401">
    <property type="entry name" value="Cyt_P450_E_grp-I"/>
</dbReference>
<dbReference type="EMBL" id="PDLN01000008">
    <property type="protein sequence ID" value="RDW78074.1"/>
    <property type="molecule type" value="Genomic_DNA"/>
</dbReference>
<name>A0A3D8RW61_9HELO</name>
<evidence type="ECO:0000256" key="1">
    <source>
        <dbReference type="ARBA" id="ARBA00001971"/>
    </source>
</evidence>
<organism evidence="9 10">
    <name type="scientific">Coleophoma crateriformis</name>
    <dbReference type="NCBI Taxonomy" id="565419"/>
    <lineage>
        <taxon>Eukaryota</taxon>
        <taxon>Fungi</taxon>
        <taxon>Dikarya</taxon>
        <taxon>Ascomycota</taxon>
        <taxon>Pezizomycotina</taxon>
        <taxon>Leotiomycetes</taxon>
        <taxon>Helotiales</taxon>
        <taxon>Dermateaceae</taxon>
        <taxon>Coleophoma</taxon>
    </lineage>
</organism>
<accession>A0A3D8RW61</accession>
<evidence type="ECO:0000256" key="7">
    <source>
        <dbReference type="PIRSR" id="PIRSR602401-1"/>
    </source>
</evidence>
<evidence type="ECO:0000313" key="10">
    <source>
        <dbReference type="Proteomes" id="UP000256328"/>
    </source>
</evidence>
<dbReference type="PRINTS" id="PR00463">
    <property type="entry name" value="EP450I"/>
</dbReference>
<comment type="similarity">
    <text evidence="2 8">Belongs to the cytochrome P450 family.</text>
</comment>
<comment type="caution">
    <text evidence="9">The sequence shown here is derived from an EMBL/GenBank/DDBJ whole genome shotgun (WGS) entry which is preliminary data.</text>
</comment>
<dbReference type="PROSITE" id="PS00086">
    <property type="entry name" value="CYTOCHROME_P450"/>
    <property type="match status" value="1"/>
</dbReference>
<dbReference type="GO" id="GO:0016705">
    <property type="term" value="F:oxidoreductase activity, acting on paired donors, with incorporation or reduction of molecular oxygen"/>
    <property type="evidence" value="ECO:0007669"/>
    <property type="project" value="InterPro"/>
</dbReference>
<keyword evidence="5 7" id="KW-0408">Iron</keyword>
<reference evidence="9 10" key="1">
    <citation type="journal article" date="2018" name="IMA Fungus">
        <title>IMA Genome-F 9: Draft genome sequence of Annulohypoxylon stygium, Aspergillus mulundensis, Berkeleyomyces basicola (syn. Thielaviopsis basicola), Ceratocystis smalleyi, two Cercospora beticola strains, Coleophoma cylindrospora, Fusarium fracticaudum, Phialophora cf. hyalina, and Morchella septimelata.</title>
        <authorList>
            <person name="Wingfield B.D."/>
            <person name="Bills G.F."/>
            <person name="Dong Y."/>
            <person name="Huang W."/>
            <person name="Nel W.J."/>
            <person name="Swalarsk-Parry B.S."/>
            <person name="Vaghefi N."/>
            <person name="Wilken P.M."/>
            <person name="An Z."/>
            <person name="de Beer Z.W."/>
            <person name="De Vos L."/>
            <person name="Chen L."/>
            <person name="Duong T.A."/>
            <person name="Gao Y."/>
            <person name="Hammerbacher A."/>
            <person name="Kikkert J.R."/>
            <person name="Li Y."/>
            <person name="Li H."/>
            <person name="Li K."/>
            <person name="Li Q."/>
            <person name="Liu X."/>
            <person name="Ma X."/>
            <person name="Naidoo K."/>
            <person name="Pethybridge S.J."/>
            <person name="Sun J."/>
            <person name="Steenkamp E.T."/>
            <person name="van der Nest M.A."/>
            <person name="van Wyk S."/>
            <person name="Wingfield M.J."/>
            <person name="Xiong C."/>
            <person name="Yue Q."/>
            <person name="Zhang X."/>
        </authorList>
    </citation>
    <scope>NUCLEOTIDE SEQUENCE [LARGE SCALE GENOMIC DNA]</scope>
    <source>
        <strain evidence="9 10">BP5796</strain>
    </source>
</reference>
<dbReference type="InterPro" id="IPR017972">
    <property type="entry name" value="Cyt_P450_CS"/>
</dbReference>
<evidence type="ECO:0000256" key="4">
    <source>
        <dbReference type="ARBA" id="ARBA00023002"/>
    </source>
</evidence>
<evidence type="ECO:0000256" key="2">
    <source>
        <dbReference type="ARBA" id="ARBA00010617"/>
    </source>
</evidence>
<dbReference type="InterPro" id="IPR036396">
    <property type="entry name" value="Cyt_P450_sf"/>
</dbReference>
<feature type="binding site" description="axial binding residue" evidence="7">
    <location>
        <position position="456"/>
    </location>
    <ligand>
        <name>heme</name>
        <dbReference type="ChEBI" id="CHEBI:30413"/>
    </ligand>
    <ligandPart>
        <name>Fe</name>
        <dbReference type="ChEBI" id="CHEBI:18248"/>
    </ligandPart>
</feature>
<protein>
    <recommendedName>
        <fullName evidence="11">Cytochrome P450 52A11</fullName>
    </recommendedName>
</protein>
<dbReference type="CDD" id="cd11063">
    <property type="entry name" value="CYP52"/>
    <property type="match status" value="1"/>
</dbReference>
<keyword evidence="4 8" id="KW-0560">Oxidoreductase</keyword>
<keyword evidence="10" id="KW-1185">Reference proteome</keyword>
<dbReference type="Gene3D" id="1.10.630.10">
    <property type="entry name" value="Cytochrome P450"/>
    <property type="match status" value="1"/>
</dbReference>